<feature type="transmembrane region" description="Helical" evidence="1">
    <location>
        <begin position="144"/>
        <end position="164"/>
    </location>
</feature>
<keyword evidence="1" id="KW-1133">Transmembrane helix</keyword>
<name>A0ABT4XW73_9RHOB</name>
<proteinExistence type="predicted"/>
<dbReference type="EMBL" id="JAQIOY010000007">
    <property type="protein sequence ID" value="MDA7426196.1"/>
    <property type="molecule type" value="Genomic_DNA"/>
</dbReference>
<keyword evidence="1" id="KW-0812">Transmembrane</keyword>
<feature type="transmembrane region" description="Helical" evidence="1">
    <location>
        <begin position="62"/>
        <end position="88"/>
    </location>
</feature>
<keyword evidence="3" id="KW-1185">Reference proteome</keyword>
<comment type="caution">
    <text evidence="2">The sequence shown here is derived from an EMBL/GenBank/DDBJ whole genome shotgun (WGS) entry which is preliminary data.</text>
</comment>
<dbReference type="Proteomes" id="UP001210720">
    <property type="component" value="Unassembled WGS sequence"/>
</dbReference>
<dbReference type="RefSeq" id="WP_271433548.1">
    <property type="nucleotide sequence ID" value="NZ_JAQIOY010000007.1"/>
</dbReference>
<protein>
    <submittedName>
        <fullName evidence="2">Rod shape-determining protein MreD</fullName>
    </submittedName>
</protein>
<keyword evidence="1" id="KW-0472">Membrane</keyword>
<evidence type="ECO:0000256" key="1">
    <source>
        <dbReference type="SAM" id="Phobius"/>
    </source>
</evidence>
<accession>A0ABT4XW73</accession>
<feature type="transmembrane region" description="Helical" evidence="1">
    <location>
        <begin position="109"/>
        <end position="132"/>
    </location>
</feature>
<sequence>MAERTATRLWGMRAAYLGLTLLILFSLLLPLSLVPNRIAPPDVLVALTFAWALRRPDFVPALSIAAAVLLADLLLGRPPGLWAVLVLLAAEWLKSQDRRLRENTFFAEWLTVAVALMAITILYRLVLGVLIVERGTLFLMTMQFALTVMVYPIVTALSALLFGVRKSAPGEYDPVGRSL</sequence>
<gene>
    <name evidence="2" type="ORF">PFY00_15780</name>
</gene>
<evidence type="ECO:0000313" key="3">
    <source>
        <dbReference type="Proteomes" id="UP001210720"/>
    </source>
</evidence>
<organism evidence="2 3">
    <name type="scientific">Thalassococcus lentus</name>
    <dbReference type="NCBI Taxonomy" id="1210524"/>
    <lineage>
        <taxon>Bacteria</taxon>
        <taxon>Pseudomonadati</taxon>
        <taxon>Pseudomonadota</taxon>
        <taxon>Alphaproteobacteria</taxon>
        <taxon>Rhodobacterales</taxon>
        <taxon>Roseobacteraceae</taxon>
        <taxon>Thalassococcus</taxon>
    </lineage>
</organism>
<evidence type="ECO:0000313" key="2">
    <source>
        <dbReference type="EMBL" id="MDA7426196.1"/>
    </source>
</evidence>
<reference evidence="2 3" key="1">
    <citation type="submission" date="2023-01" db="EMBL/GenBank/DDBJ databases">
        <title>Thalassococcus onchidii sp. nov., isolated from a marine invertebrate from the South China Sea.</title>
        <authorList>
            <person name="Xu S."/>
            <person name="Liu Z."/>
            <person name="Xu Y."/>
        </authorList>
    </citation>
    <scope>NUCLEOTIDE SEQUENCE [LARGE SCALE GENOMIC DNA]</scope>
    <source>
        <strain evidence="2 3">KCTC 32084</strain>
    </source>
</reference>